<dbReference type="AlphaFoldDB" id="A0A8T0ITK3"/>
<reference evidence="2" key="1">
    <citation type="submission" date="2020-06" db="EMBL/GenBank/DDBJ databases">
        <title>WGS assembly of Ceratodon purpureus strain R40.</title>
        <authorList>
            <person name="Carey S.B."/>
            <person name="Jenkins J."/>
            <person name="Shu S."/>
            <person name="Lovell J.T."/>
            <person name="Sreedasyam A."/>
            <person name="Maumus F."/>
            <person name="Tiley G.P."/>
            <person name="Fernandez-Pozo N."/>
            <person name="Barry K."/>
            <person name="Chen C."/>
            <person name="Wang M."/>
            <person name="Lipzen A."/>
            <person name="Daum C."/>
            <person name="Saski C.A."/>
            <person name="Payton A.C."/>
            <person name="Mcbreen J.C."/>
            <person name="Conrad R.E."/>
            <person name="Kollar L.M."/>
            <person name="Olsson S."/>
            <person name="Huttunen S."/>
            <person name="Landis J.B."/>
            <person name="Wickett N.J."/>
            <person name="Johnson M.G."/>
            <person name="Rensing S.A."/>
            <person name="Grimwood J."/>
            <person name="Schmutz J."/>
            <person name="Mcdaniel S.F."/>
        </authorList>
    </citation>
    <scope>NUCLEOTIDE SEQUENCE</scope>
    <source>
        <strain evidence="2">R40</strain>
    </source>
</reference>
<organism evidence="2 3">
    <name type="scientific">Ceratodon purpureus</name>
    <name type="common">Fire moss</name>
    <name type="synonym">Dicranum purpureum</name>
    <dbReference type="NCBI Taxonomy" id="3225"/>
    <lineage>
        <taxon>Eukaryota</taxon>
        <taxon>Viridiplantae</taxon>
        <taxon>Streptophyta</taxon>
        <taxon>Embryophyta</taxon>
        <taxon>Bryophyta</taxon>
        <taxon>Bryophytina</taxon>
        <taxon>Bryopsida</taxon>
        <taxon>Dicranidae</taxon>
        <taxon>Pseudoditrichales</taxon>
        <taxon>Ditrichaceae</taxon>
        <taxon>Ceratodon</taxon>
    </lineage>
</organism>
<evidence type="ECO:0000256" key="1">
    <source>
        <dbReference type="SAM" id="SignalP"/>
    </source>
</evidence>
<comment type="caution">
    <text evidence="2">The sequence shown here is derived from an EMBL/GenBank/DDBJ whole genome shotgun (WGS) entry which is preliminary data.</text>
</comment>
<protein>
    <submittedName>
        <fullName evidence="2">Uncharacterized protein</fullName>
    </submittedName>
</protein>
<evidence type="ECO:0000313" key="2">
    <source>
        <dbReference type="EMBL" id="KAG0586081.1"/>
    </source>
</evidence>
<sequence length="77" mass="9120">MLKLHLLMMLMLQQVKMYQPRKLIHLQVVLQLKLVHQLILPLLKILHLLHLKVLFQSVHVHASDRNVHVLVKLDNLT</sequence>
<name>A0A8T0ITK3_CERPU</name>
<proteinExistence type="predicted"/>
<dbReference type="Proteomes" id="UP000822688">
    <property type="component" value="Chromosome 2"/>
</dbReference>
<keyword evidence="3" id="KW-1185">Reference proteome</keyword>
<feature type="signal peptide" evidence="1">
    <location>
        <begin position="1"/>
        <end position="17"/>
    </location>
</feature>
<feature type="chain" id="PRO_5035929680" evidence="1">
    <location>
        <begin position="18"/>
        <end position="77"/>
    </location>
</feature>
<keyword evidence="1" id="KW-0732">Signal</keyword>
<evidence type="ECO:0000313" key="3">
    <source>
        <dbReference type="Proteomes" id="UP000822688"/>
    </source>
</evidence>
<accession>A0A8T0ITK3</accession>
<gene>
    <name evidence="2" type="ORF">KC19_2G062500</name>
</gene>
<dbReference type="EMBL" id="CM026422">
    <property type="protein sequence ID" value="KAG0586081.1"/>
    <property type="molecule type" value="Genomic_DNA"/>
</dbReference>